<dbReference type="Gene3D" id="3.60.10.10">
    <property type="entry name" value="Endonuclease/exonuclease/phosphatase"/>
    <property type="match status" value="1"/>
</dbReference>
<dbReference type="InterPro" id="IPR036691">
    <property type="entry name" value="Endo/exonu/phosph_ase_sf"/>
</dbReference>
<accession>A0A3B3HQU1</accession>
<dbReference type="STRING" id="8090.ENSORLP00000034031"/>
<dbReference type="SUPFAM" id="SSF56219">
    <property type="entry name" value="DNase I-like"/>
    <property type="match status" value="1"/>
</dbReference>
<keyword evidence="3" id="KW-1185">Reference proteome</keyword>
<evidence type="ECO:0000259" key="1">
    <source>
        <dbReference type="PROSITE" id="PS50878"/>
    </source>
</evidence>
<dbReference type="InParanoid" id="A0A3B3HQU1"/>
<reference evidence="2" key="2">
    <citation type="submission" date="2025-08" db="UniProtKB">
        <authorList>
            <consortium name="Ensembl"/>
        </authorList>
    </citation>
    <scope>IDENTIFICATION</scope>
    <source>
        <strain evidence="2">Hd-rR</strain>
    </source>
</reference>
<dbReference type="CDD" id="cd09076">
    <property type="entry name" value="L1-EN"/>
    <property type="match status" value="1"/>
</dbReference>
<dbReference type="PANTHER" id="PTHR31635">
    <property type="entry name" value="REVERSE TRANSCRIPTASE DOMAIN-CONTAINING PROTEIN-RELATED"/>
    <property type="match status" value="1"/>
</dbReference>
<dbReference type="Pfam" id="PF00078">
    <property type="entry name" value="RVT_1"/>
    <property type="match status" value="1"/>
</dbReference>
<organism evidence="2 3">
    <name type="scientific">Oryzias latipes</name>
    <name type="common">Japanese rice fish</name>
    <name type="synonym">Japanese killifish</name>
    <dbReference type="NCBI Taxonomy" id="8090"/>
    <lineage>
        <taxon>Eukaryota</taxon>
        <taxon>Metazoa</taxon>
        <taxon>Chordata</taxon>
        <taxon>Craniata</taxon>
        <taxon>Vertebrata</taxon>
        <taxon>Euteleostomi</taxon>
        <taxon>Actinopterygii</taxon>
        <taxon>Neopterygii</taxon>
        <taxon>Teleostei</taxon>
        <taxon>Neoteleostei</taxon>
        <taxon>Acanthomorphata</taxon>
        <taxon>Ovalentaria</taxon>
        <taxon>Atherinomorphae</taxon>
        <taxon>Beloniformes</taxon>
        <taxon>Adrianichthyidae</taxon>
        <taxon>Oryziinae</taxon>
        <taxon>Oryzias</taxon>
    </lineage>
</organism>
<dbReference type="GeneTree" id="ENSGT01150000286925"/>
<dbReference type="Proteomes" id="UP000001038">
    <property type="component" value="Chromosome 21"/>
</dbReference>
<dbReference type="Bgee" id="ENSORLG00000026117">
    <property type="expression patterns" value="Expressed in blastula and 10 other cell types or tissues"/>
</dbReference>
<evidence type="ECO:0000313" key="2">
    <source>
        <dbReference type="Ensembl" id="ENSORLP00000034031.1"/>
    </source>
</evidence>
<dbReference type="InterPro" id="IPR043502">
    <property type="entry name" value="DNA/RNA_pol_sf"/>
</dbReference>
<dbReference type="Ensembl" id="ENSORLT00000027731.1">
    <property type="protein sequence ID" value="ENSORLP00000034031.1"/>
    <property type="gene ID" value="ENSORLG00000026117.1"/>
</dbReference>
<dbReference type="CDD" id="cd01650">
    <property type="entry name" value="RT_nLTR_like"/>
    <property type="match status" value="1"/>
</dbReference>
<reference evidence="2 3" key="1">
    <citation type="journal article" date="2007" name="Nature">
        <title>The medaka draft genome and insights into vertebrate genome evolution.</title>
        <authorList>
            <person name="Kasahara M."/>
            <person name="Naruse K."/>
            <person name="Sasaki S."/>
            <person name="Nakatani Y."/>
            <person name="Qu W."/>
            <person name="Ahsan B."/>
            <person name="Yamada T."/>
            <person name="Nagayasu Y."/>
            <person name="Doi K."/>
            <person name="Kasai Y."/>
            <person name="Jindo T."/>
            <person name="Kobayashi D."/>
            <person name="Shimada A."/>
            <person name="Toyoda A."/>
            <person name="Kuroki Y."/>
            <person name="Fujiyama A."/>
            <person name="Sasaki T."/>
            <person name="Shimizu A."/>
            <person name="Asakawa S."/>
            <person name="Shimizu N."/>
            <person name="Hashimoto S."/>
            <person name="Yang J."/>
            <person name="Lee Y."/>
            <person name="Matsushima K."/>
            <person name="Sugano S."/>
            <person name="Sakaizumi M."/>
            <person name="Narita T."/>
            <person name="Ohishi K."/>
            <person name="Haga S."/>
            <person name="Ohta F."/>
            <person name="Nomoto H."/>
            <person name="Nogata K."/>
            <person name="Morishita T."/>
            <person name="Endo T."/>
            <person name="Shin-I T."/>
            <person name="Takeda H."/>
            <person name="Morishita S."/>
            <person name="Kohara Y."/>
        </authorList>
    </citation>
    <scope>NUCLEOTIDE SEQUENCE [LARGE SCALE GENOMIC DNA]</scope>
    <source>
        <strain evidence="2 3">Hd-rR</strain>
    </source>
</reference>
<evidence type="ECO:0000313" key="3">
    <source>
        <dbReference type="Proteomes" id="UP000001038"/>
    </source>
</evidence>
<name>A0A3B3HQU1_ORYLA</name>
<dbReference type="Pfam" id="PF03372">
    <property type="entry name" value="Exo_endo_phos"/>
    <property type="match status" value="1"/>
</dbReference>
<dbReference type="SUPFAM" id="SSF56672">
    <property type="entry name" value="DNA/RNA polymerases"/>
    <property type="match status" value="1"/>
</dbReference>
<feature type="domain" description="Reverse transcriptase" evidence="1">
    <location>
        <begin position="508"/>
        <end position="780"/>
    </location>
</feature>
<dbReference type="GO" id="GO:0003824">
    <property type="term" value="F:catalytic activity"/>
    <property type="evidence" value="ECO:0007669"/>
    <property type="project" value="InterPro"/>
</dbReference>
<sequence>MASQLFNNQYGCCPVNFVSWNVKSLNHPLKRRKVLSHLEQLNTDIAFLQETHLNTFDHSRLRGGWVGHIFHSTFHSKSRGTAILIKKSISFNMTKVEADPSGRYIIVVGRLNNTPVILANIYAPNWDNGVFFTEIFSRIPNIDSHHLILGGDINCVLTPSLDRSSPKSTQPSQASQVINQLLKTYGMFDVWRFRNPNSRSYSFYSPVHKTFSRIDYFFLDSNLLSLVNKCEYQAIVISDHAPLLMTLKMPSPGNKYRPWRFNTLLLSDREFVKFISKEIKEYITRNSTPGMSSSLIWESLKAYLRGQIISYSARTKRLLTEKIKRIENDILQLDDMLANSPSSDLFKKRLALQTEYNLSTTRQIENLLNKCRYKSYEHGEKIGKTLAHQLRHQQVAQAIIAINTEQNVKLTDPLEINQRFHTYYTQLYTSESKKDQVLFDKFFSKLNLPRVDEEVSQNLERPFKTEDIQKAINSMQSGKSPGPDGFPSEFFKTFAKDLSPILLSVYDDSSLSGSLPETMRQAVISLIHKKGKNHLECSSYRPISLLNVDSKIFAKILAHRLETVLPSIVSDDQTGFIKDRHSFHNVRRLLNILHHPSPPDTSEIVLSLDAEKAFDRVEWDYLFYTLKKFGFGPRFISWIRILYSSPVAAIRTNKNLSPFFKLGRGTRQGCPLSPLLFALVIEPLAITLRGDDSIKGIQRGDSEHKVSLYADDTLLYISDPLYSLPHLFTLLREFGKISGYKINMHKSELMPINPVALKDVSNSIPFKLSQHKFKYLGIWITSNYKHMYKTNFIPLLDSVKQDLQRWQSLPIYLGGRINVVKMNILPKFLYLFQSIPLFLTKTFFSNLDKLISSFIWNGKTARIRKNILQYHKDYGGMSLPNFQYYYWAANIRTLLYWLETSSHKDLKWLNFERMSCQSASLHSLLCSTIPLSQSLDKISQNPVVKHSLKIWAQFRRSLHLKNMSIYAPVVKNIMFLPSITDNSFTYWSANGLRTLKDLFIEGQFVSFQRLKSEFKIPKVHFFRYLQLRSFLSTTFTHFPSRPPDSLLENILTFNPQSKGLISKIYTAINSSNTDPLTHTKRKWEEDLATDLSEDVWQTALQNIYSSSICLRQRVIQFKVVHRLHWSKVKLAKIKPDLNANCDRCDRVPGTLSHMFWFCPTLRAFWHNIFQLLSDALGTHMAPEASIAIFGVSEFSLRLPSKSKSVIAFTTLLARRLILLHWKNKQPPTFRKYLVDLMCHLTVEKIRYSMKGCTAGFFNVWQPVLSKIKDIDPSLLSEG</sequence>
<proteinExistence type="predicted"/>
<dbReference type="PROSITE" id="PS50878">
    <property type="entry name" value="RT_POL"/>
    <property type="match status" value="1"/>
</dbReference>
<dbReference type="PANTHER" id="PTHR31635:SF196">
    <property type="entry name" value="REVERSE TRANSCRIPTASE DOMAIN-CONTAINING PROTEIN-RELATED"/>
    <property type="match status" value="1"/>
</dbReference>
<dbReference type="AlphaFoldDB" id="A0A3B3HQU1"/>
<reference evidence="2" key="3">
    <citation type="submission" date="2025-09" db="UniProtKB">
        <authorList>
            <consortium name="Ensembl"/>
        </authorList>
    </citation>
    <scope>IDENTIFICATION</scope>
    <source>
        <strain evidence="2">Hd-rR</strain>
    </source>
</reference>
<protein>
    <recommendedName>
        <fullName evidence="1">Reverse transcriptase domain-containing protein</fullName>
    </recommendedName>
</protein>
<dbReference type="InterPro" id="IPR005135">
    <property type="entry name" value="Endo/exonuclease/phosphatase"/>
</dbReference>
<dbReference type="InterPro" id="IPR000477">
    <property type="entry name" value="RT_dom"/>
</dbReference>